<dbReference type="Pfam" id="PF25539">
    <property type="entry name" value="Bestrophin_2"/>
    <property type="match status" value="1"/>
</dbReference>
<evidence type="ECO:0000256" key="4">
    <source>
        <dbReference type="ARBA" id="ARBA00022692"/>
    </source>
</evidence>
<keyword evidence="6" id="KW-0406">Ion transport</keyword>
<protein>
    <recommendedName>
        <fullName evidence="12">Multidrug transporter</fullName>
    </recommendedName>
</protein>
<evidence type="ECO:0000256" key="7">
    <source>
        <dbReference type="ARBA" id="ARBA00023136"/>
    </source>
</evidence>
<dbReference type="PANTHER" id="PTHR33281:SF19">
    <property type="entry name" value="VOLTAGE-DEPENDENT ANION CHANNEL-FORMING PROTEIN YNEE"/>
    <property type="match status" value="1"/>
</dbReference>
<organism evidence="10 11">
    <name type="scientific">Chryseobacterium caseinilyticum</name>
    <dbReference type="NCBI Taxonomy" id="2771428"/>
    <lineage>
        <taxon>Bacteria</taxon>
        <taxon>Pseudomonadati</taxon>
        <taxon>Bacteroidota</taxon>
        <taxon>Flavobacteriia</taxon>
        <taxon>Flavobacteriales</taxon>
        <taxon>Weeksellaceae</taxon>
        <taxon>Chryseobacterium group</taxon>
        <taxon>Chryseobacterium</taxon>
    </lineage>
</organism>
<comment type="caution">
    <text evidence="10">The sequence shown here is derived from an EMBL/GenBank/DDBJ whole genome shotgun (WGS) entry which is preliminary data.</text>
</comment>
<keyword evidence="4 9" id="KW-0812">Transmembrane</keyword>
<keyword evidence="2" id="KW-0813">Transport</keyword>
<accession>A0ABR8ZBI2</accession>
<reference evidence="10 11" key="1">
    <citation type="submission" date="2020-09" db="EMBL/GenBank/DDBJ databases">
        <title>Genome seq and assembly of Chryseobacterium sp.</title>
        <authorList>
            <person name="Chhetri G."/>
        </authorList>
    </citation>
    <scope>NUCLEOTIDE SEQUENCE [LARGE SCALE GENOMIC DNA]</scope>
    <source>
        <strain evidence="10 11">GCR10</strain>
    </source>
</reference>
<evidence type="ECO:0000313" key="11">
    <source>
        <dbReference type="Proteomes" id="UP000637299"/>
    </source>
</evidence>
<evidence type="ECO:0000256" key="2">
    <source>
        <dbReference type="ARBA" id="ARBA00022448"/>
    </source>
</evidence>
<proteinExistence type="inferred from homology"/>
<comment type="subcellular location">
    <subcellularLocation>
        <location evidence="1">Cell membrane</location>
        <topology evidence="1">Multi-pass membrane protein</topology>
    </subcellularLocation>
</comment>
<sequence length="341" mass="39655">MITTKYFNYKQIANLAGLHLIWLTAWSTFVAAIYSFFEWQWMTIPLVPLTLVGTAVAFFVGFKNNQAYDRLWEARKIWGAIVNSSRSFASMVNAFHTRKPETEEIGLVKKQLVYRHIAWLYTLKDQLLIPTEWEHMSRERSFPSINLKRHRQIKAGFPDYLRTPIFQKKYLSDEEFETQEQYKNFATHLISKQAKDLVSLRNADAITDFEHMQLQNCQNDFYDFQGQAERIKKFPVPRQFANSGFIFIVIFIVMLPLGLVSEFSKLGDWGIWTCIPFCVIVGWIYIIMELVGDYSENPFGGLMFDIPMLSICRTIEIDLLQIIGENEDLPEPIASKNGVLA</sequence>
<dbReference type="EMBL" id="JACYFS010000002">
    <property type="protein sequence ID" value="MBD8082684.1"/>
    <property type="molecule type" value="Genomic_DNA"/>
</dbReference>
<comment type="similarity">
    <text evidence="8">Belongs to the anion channel-forming bestrophin (TC 1.A.46) family.</text>
</comment>
<feature type="transmembrane region" description="Helical" evidence="9">
    <location>
        <begin position="43"/>
        <end position="62"/>
    </location>
</feature>
<gene>
    <name evidence="10" type="ORF">IC610_09665</name>
</gene>
<evidence type="ECO:0000256" key="8">
    <source>
        <dbReference type="ARBA" id="ARBA00034708"/>
    </source>
</evidence>
<dbReference type="PANTHER" id="PTHR33281">
    <property type="entry name" value="UPF0187 PROTEIN YNEE"/>
    <property type="match status" value="1"/>
</dbReference>
<feature type="transmembrane region" description="Helical" evidence="9">
    <location>
        <begin position="240"/>
        <end position="257"/>
    </location>
</feature>
<name>A0ABR8ZBI2_9FLAO</name>
<evidence type="ECO:0000256" key="3">
    <source>
        <dbReference type="ARBA" id="ARBA00022475"/>
    </source>
</evidence>
<keyword evidence="3" id="KW-1003">Cell membrane</keyword>
<keyword evidence="5 9" id="KW-1133">Transmembrane helix</keyword>
<keyword evidence="7 9" id="KW-0472">Membrane</keyword>
<feature type="transmembrane region" description="Helical" evidence="9">
    <location>
        <begin position="269"/>
        <end position="288"/>
    </location>
</feature>
<dbReference type="RefSeq" id="WP_191736671.1">
    <property type="nucleotide sequence ID" value="NZ_JACYFS010000002.1"/>
</dbReference>
<evidence type="ECO:0000313" key="10">
    <source>
        <dbReference type="EMBL" id="MBD8082684.1"/>
    </source>
</evidence>
<keyword evidence="11" id="KW-1185">Reference proteome</keyword>
<evidence type="ECO:0008006" key="12">
    <source>
        <dbReference type="Google" id="ProtNLM"/>
    </source>
</evidence>
<feature type="transmembrane region" description="Helical" evidence="9">
    <location>
        <begin position="12"/>
        <end position="37"/>
    </location>
</feature>
<evidence type="ECO:0000256" key="1">
    <source>
        <dbReference type="ARBA" id="ARBA00004651"/>
    </source>
</evidence>
<dbReference type="Proteomes" id="UP000637299">
    <property type="component" value="Unassembled WGS sequence"/>
</dbReference>
<dbReference type="InterPro" id="IPR044669">
    <property type="entry name" value="YneE/VCCN1/2-like"/>
</dbReference>
<evidence type="ECO:0000256" key="9">
    <source>
        <dbReference type="SAM" id="Phobius"/>
    </source>
</evidence>
<evidence type="ECO:0000256" key="6">
    <source>
        <dbReference type="ARBA" id="ARBA00023065"/>
    </source>
</evidence>
<evidence type="ECO:0000256" key="5">
    <source>
        <dbReference type="ARBA" id="ARBA00022989"/>
    </source>
</evidence>